<evidence type="ECO:0000313" key="3">
    <source>
        <dbReference type="EMBL" id="EAX96179.1"/>
    </source>
</evidence>
<dbReference type="CDD" id="cd00154">
    <property type="entry name" value="Rab"/>
    <property type="match status" value="1"/>
</dbReference>
<dbReference type="GO" id="GO:0005525">
    <property type="term" value="F:GTP binding"/>
    <property type="evidence" value="ECO:0007669"/>
    <property type="project" value="UniProtKB-KW"/>
</dbReference>
<organism evidence="3 4">
    <name type="scientific">Trichomonas vaginalis (strain ATCC PRA-98 / G3)</name>
    <dbReference type="NCBI Taxonomy" id="412133"/>
    <lineage>
        <taxon>Eukaryota</taxon>
        <taxon>Metamonada</taxon>
        <taxon>Parabasalia</taxon>
        <taxon>Trichomonadida</taxon>
        <taxon>Trichomonadidae</taxon>
        <taxon>Trichomonas</taxon>
    </lineage>
</organism>
<dbReference type="AlphaFoldDB" id="A0A8U0WPZ1"/>
<dbReference type="InterPro" id="IPR050227">
    <property type="entry name" value="Rab"/>
</dbReference>
<dbReference type="GO" id="GO:0003924">
    <property type="term" value="F:GTPase activity"/>
    <property type="evidence" value="ECO:0000318"/>
    <property type="project" value="GO_Central"/>
</dbReference>
<dbReference type="Gene3D" id="3.40.50.300">
    <property type="entry name" value="P-loop containing nucleotide triphosphate hydrolases"/>
    <property type="match status" value="1"/>
</dbReference>
<keyword evidence="2" id="KW-0342">GTP-binding</keyword>
<protein>
    <submittedName>
        <fullName evidence="3">Small GTP-binding protein, putative</fullName>
    </submittedName>
</protein>
<dbReference type="GO" id="GO:0012505">
    <property type="term" value="C:endomembrane system"/>
    <property type="evidence" value="ECO:0000318"/>
    <property type="project" value="GO_Central"/>
</dbReference>
<dbReference type="SMR" id="A0A8U0WPZ1"/>
<dbReference type="GO" id="GO:0006886">
    <property type="term" value="P:intracellular protein transport"/>
    <property type="evidence" value="ECO:0000318"/>
    <property type="project" value="GO_Central"/>
</dbReference>
<dbReference type="OMA" id="EWARDIR"/>
<dbReference type="VEuPathDB" id="TrichDB:TVAGG3_0658060"/>
<evidence type="ECO:0000256" key="1">
    <source>
        <dbReference type="ARBA" id="ARBA00022741"/>
    </source>
</evidence>
<dbReference type="PROSITE" id="PS51421">
    <property type="entry name" value="RAS"/>
    <property type="match status" value="1"/>
</dbReference>
<proteinExistence type="predicted"/>
<dbReference type="SMART" id="SM00173">
    <property type="entry name" value="RAS"/>
    <property type="match status" value="1"/>
</dbReference>
<dbReference type="SMART" id="SM00175">
    <property type="entry name" value="RAB"/>
    <property type="match status" value="1"/>
</dbReference>
<dbReference type="SUPFAM" id="SSF52540">
    <property type="entry name" value="P-loop containing nucleoside triphosphate hydrolases"/>
    <property type="match status" value="1"/>
</dbReference>
<dbReference type="PRINTS" id="PR00449">
    <property type="entry name" value="RASTRNSFRMNG"/>
</dbReference>
<dbReference type="FunFam" id="3.40.50.300:FF:000808">
    <property type="entry name" value="Small GTP-binding protein, putative"/>
    <property type="match status" value="1"/>
</dbReference>
<sequence length="190" mass="20587">MQSLKVVIVGDTQVGKSCIGARYTQGTFDGDTTPTIGAAFLTKVISTEKGSVRLQLWDTAGQEKFKSLAPMYNRSAGVVIIVYSITNKSSYDSAREWARDIREKASPIAKIVLVANKIDLEDERVISTQDLNTMAAEIHADYAIEVSAKTNAGISALFTRIAVLCEDGNNYMDKIGDQVIIPEQSKGGCC</sequence>
<dbReference type="PROSITE" id="PS51419">
    <property type="entry name" value="RAB"/>
    <property type="match status" value="1"/>
</dbReference>
<dbReference type="Proteomes" id="UP000001542">
    <property type="component" value="Unassembled WGS sequence"/>
</dbReference>
<dbReference type="SMART" id="SM00176">
    <property type="entry name" value="RAN"/>
    <property type="match status" value="1"/>
</dbReference>
<reference evidence="3" key="1">
    <citation type="submission" date="2006-10" db="EMBL/GenBank/DDBJ databases">
        <authorList>
            <person name="Amadeo P."/>
            <person name="Zhao Q."/>
            <person name="Wortman J."/>
            <person name="Fraser-Liggett C."/>
            <person name="Carlton J."/>
        </authorList>
    </citation>
    <scope>NUCLEOTIDE SEQUENCE</scope>
    <source>
        <strain evidence="3">G3</strain>
    </source>
</reference>
<dbReference type="EMBL" id="DS113770">
    <property type="protein sequence ID" value="EAX96179.1"/>
    <property type="molecule type" value="Genomic_DNA"/>
</dbReference>
<dbReference type="GO" id="GO:0005769">
    <property type="term" value="C:early endosome"/>
    <property type="evidence" value="ECO:0000318"/>
    <property type="project" value="GO_Central"/>
</dbReference>
<dbReference type="OrthoDB" id="9989112at2759"/>
<dbReference type="PANTHER" id="PTHR47977">
    <property type="entry name" value="RAS-RELATED PROTEIN RAB"/>
    <property type="match status" value="1"/>
</dbReference>
<reference evidence="3" key="2">
    <citation type="journal article" date="2007" name="Science">
        <title>Draft genome sequence of the sexually transmitted pathogen Trichomonas vaginalis.</title>
        <authorList>
            <person name="Carlton J.M."/>
            <person name="Hirt R.P."/>
            <person name="Silva J.C."/>
            <person name="Delcher A.L."/>
            <person name="Schatz M."/>
            <person name="Zhao Q."/>
            <person name="Wortman J.R."/>
            <person name="Bidwell S.L."/>
            <person name="Alsmark U.C.M."/>
            <person name="Besteiro S."/>
            <person name="Sicheritz-Ponten T."/>
            <person name="Noel C.J."/>
            <person name="Dacks J.B."/>
            <person name="Foster P.G."/>
            <person name="Simillion C."/>
            <person name="Van de Peer Y."/>
            <person name="Miranda-Saavedra D."/>
            <person name="Barton G.J."/>
            <person name="Westrop G.D."/>
            <person name="Mueller S."/>
            <person name="Dessi D."/>
            <person name="Fiori P.L."/>
            <person name="Ren Q."/>
            <person name="Paulsen I."/>
            <person name="Zhang H."/>
            <person name="Bastida-Corcuera F.D."/>
            <person name="Simoes-Barbosa A."/>
            <person name="Brown M.T."/>
            <person name="Hayes R.D."/>
            <person name="Mukherjee M."/>
            <person name="Okumura C.Y."/>
            <person name="Schneider R."/>
            <person name="Smith A.J."/>
            <person name="Vanacova S."/>
            <person name="Villalvazo M."/>
            <person name="Haas B.J."/>
            <person name="Pertea M."/>
            <person name="Feldblyum T.V."/>
            <person name="Utterback T.R."/>
            <person name="Shu C.L."/>
            <person name="Osoegawa K."/>
            <person name="de Jong P.J."/>
            <person name="Hrdy I."/>
            <person name="Horvathova L."/>
            <person name="Zubacova Z."/>
            <person name="Dolezal P."/>
            <person name="Malik S.B."/>
            <person name="Logsdon J.M. Jr."/>
            <person name="Henze K."/>
            <person name="Gupta A."/>
            <person name="Wang C.C."/>
            <person name="Dunne R.L."/>
            <person name="Upcroft J.A."/>
            <person name="Upcroft P."/>
            <person name="White O."/>
            <person name="Salzberg S.L."/>
            <person name="Tang P."/>
            <person name="Chiu C.-H."/>
            <person name="Lee Y.-S."/>
            <person name="Embley T.M."/>
            <person name="Coombs G.H."/>
            <person name="Mottram J.C."/>
            <person name="Tachezy J."/>
            <person name="Fraser-Liggett C.M."/>
            <person name="Johnson P.J."/>
        </authorList>
    </citation>
    <scope>NUCLEOTIDE SEQUENCE [LARGE SCALE GENOMIC DNA]</scope>
    <source>
        <strain evidence="3">G3</strain>
    </source>
</reference>
<keyword evidence="4" id="KW-1185">Reference proteome</keyword>
<dbReference type="Pfam" id="PF00071">
    <property type="entry name" value="Ras"/>
    <property type="match status" value="1"/>
</dbReference>
<evidence type="ECO:0000313" key="4">
    <source>
        <dbReference type="Proteomes" id="UP000001542"/>
    </source>
</evidence>
<dbReference type="InterPro" id="IPR005225">
    <property type="entry name" value="Small_GTP-bd"/>
</dbReference>
<gene>
    <name evidence="3" type="ORF">TVAG_000080</name>
</gene>
<dbReference type="SMART" id="SM00174">
    <property type="entry name" value="RHO"/>
    <property type="match status" value="1"/>
</dbReference>
<dbReference type="PROSITE" id="PS51420">
    <property type="entry name" value="RHO"/>
    <property type="match status" value="1"/>
</dbReference>
<name>A0A8U0WPZ1_TRIV3</name>
<accession>A0A8U0WPZ1</accession>
<dbReference type="NCBIfam" id="TIGR00231">
    <property type="entry name" value="small_GTP"/>
    <property type="match status" value="1"/>
</dbReference>
<dbReference type="KEGG" id="tva:4753947"/>
<dbReference type="InterPro" id="IPR027417">
    <property type="entry name" value="P-loop_NTPase"/>
</dbReference>
<keyword evidence="1" id="KW-0547">Nucleotide-binding</keyword>
<dbReference type="RefSeq" id="XP_001309109.1">
    <property type="nucleotide sequence ID" value="XM_001309108.1"/>
</dbReference>
<evidence type="ECO:0000256" key="2">
    <source>
        <dbReference type="ARBA" id="ARBA00023134"/>
    </source>
</evidence>
<dbReference type="InterPro" id="IPR001806">
    <property type="entry name" value="Small_GTPase"/>
</dbReference>